<dbReference type="EMBL" id="FMHV01000002">
    <property type="protein sequence ID" value="SCL25759.1"/>
    <property type="molecule type" value="Genomic_DNA"/>
</dbReference>
<dbReference type="Proteomes" id="UP000199413">
    <property type="component" value="Unassembled WGS sequence"/>
</dbReference>
<name>A0A1C6S8F9_9ACTN</name>
<organism evidence="1 2">
    <name type="scientific">Micromonospora rhizosphaerae</name>
    <dbReference type="NCBI Taxonomy" id="568872"/>
    <lineage>
        <taxon>Bacteria</taxon>
        <taxon>Bacillati</taxon>
        <taxon>Actinomycetota</taxon>
        <taxon>Actinomycetes</taxon>
        <taxon>Micromonosporales</taxon>
        <taxon>Micromonosporaceae</taxon>
        <taxon>Micromonospora</taxon>
    </lineage>
</organism>
<sequence length="220" mass="24731">MPNTSLTIVCLPRGTPTDQLATTAATCLAATPLTSLGSAGHFIVNTRFRRRSLLQPWKDTAAGGPVRLLNLDVMRATARRTYWYRWHIWNQVVDRTRPAQPYWTFLERHRADPAKYPLAKAQQHYLAQPRIANMLTYNALPNRLTDLPTSHLEAFQTGAHGYAHVGWLCAVPGNSLLCLDGTYLATASDQYATRMAYLAEANRRITALHNRDMLVALCTR</sequence>
<keyword evidence="2" id="KW-1185">Reference proteome</keyword>
<evidence type="ECO:0000313" key="2">
    <source>
        <dbReference type="Proteomes" id="UP000199413"/>
    </source>
</evidence>
<protein>
    <submittedName>
        <fullName evidence="1">Uncharacterized protein</fullName>
    </submittedName>
</protein>
<gene>
    <name evidence="1" type="ORF">GA0070624_3171</name>
</gene>
<dbReference type="AlphaFoldDB" id="A0A1C6S8F9"/>
<accession>A0A1C6S8F9</accession>
<evidence type="ECO:0000313" key="1">
    <source>
        <dbReference type="EMBL" id="SCL25759.1"/>
    </source>
</evidence>
<reference evidence="2" key="1">
    <citation type="submission" date="2016-06" db="EMBL/GenBank/DDBJ databases">
        <authorList>
            <person name="Varghese N."/>
            <person name="Submissions Spin"/>
        </authorList>
    </citation>
    <scope>NUCLEOTIDE SEQUENCE [LARGE SCALE GENOMIC DNA]</scope>
    <source>
        <strain evidence="2">DSM 45431</strain>
    </source>
</reference>
<proteinExistence type="predicted"/>
<dbReference type="RefSeq" id="WP_176731707.1">
    <property type="nucleotide sequence ID" value="NZ_FMHV01000002.1"/>
</dbReference>